<keyword evidence="2" id="KW-0812">Transmembrane</keyword>
<reference evidence="5" key="2">
    <citation type="journal article" date="2018" name="Nat. Commun.">
        <title>Extreme sensitivity to ultraviolet light in the fungal pathogen causing white-nose syndrome of bats.</title>
        <authorList>
            <person name="Palmer J.M."/>
            <person name="Drees K.P."/>
            <person name="Foster J.T."/>
            <person name="Lindner D.L."/>
        </authorList>
    </citation>
    <scope>NUCLEOTIDE SEQUENCE [LARGE SCALE GENOMIC DNA]</scope>
    <source>
        <strain evidence="5">UAMH 10579</strain>
    </source>
</reference>
<feature type="chain" id="PRO_5015128363" description="Mid2 domain-containing protein" evidence="3">
    <location>
        <begin position="22"/>
        <end position="337"/>
    </location>
</feature>
<feature type="compositionally biased region" description="Low complexity" evidence="1">
    <location>
        <begin position="215"/>
        <end position="232"/>
    </location>
</feature>
<evidence type="ECO:0000256" key="3">
    <source>
        <dbReference type="SAM" id="SignalP"/>
    </source>
</evidence>
<dbReference type="Proteomes" id="UP000091956">
    <property type="component" value="Unassembled WGS sequence"/>
</dbReference>
<feature type="signal peptide" evidence="3">
    <location>
        <begin position="1"/>
        <end position="21"/>
    </location>
</feature>
<feature type="compositionally biased region" description="Low complexity" evidence="1">
    <location>
        <begin position="142"/>
        <end position="151"/>
    </location>
</feature>
<keyword evidence="5" id="KW-1185">Reference proteome</keyword>
<proteinExistence type="predicted"/>
<organism evidence="4 5">
    <name type="scientific">Pseudogymnoascus verrucosus</name>
    <dbReference type="NCBI Taxonomy" id="342668"/>
    <lineage>
        <taxon>Eukaryota</taxon>
        <taxon>Fungi</taxon>
        <taxon>Dikarya</taxon>
        <taxon>Ascomycota</taxon>
        <taxon>Pezizomycotina</taxon>
        <taxon>Leotiomycetes</taxon>
        <taxon>Thelebolales</taxon>
        <taxon>Thelebolaceae</taxon>
        <taxon>Pseudogymnoascus</taxon>
    </lineage>
</organism>
<feature type="region of interest" description="Disordered" evidence="1">
    <location>
        <begin position="142"/>
        <end position="232"/>
    </location>
</feature>
<dbReference type="AlphaFoldDB" id="A0A1B8GCD4"/>
<evidence type="ECO:0000313" key="5">
    <source>
        <dbReference type="Proteomes" id="UP000091956"/>
    </source>
</evidence>
<protein>
    <recommendedName>
        <fullName evidence="6">Mid2 domain-containing protein</fullName>
    </recommendedName>
</protein>
<dbReference type="PANTHER" id="PTHR36721:SF1">
    <property type="entry name" value="OS04G0446401 PROTEIN"/>
    <property type="match status" value="1"/>
</dbReference>
<dbReference type="PANTHER" id="PTHR36721">
    <property type="entry name" value="PROLINE-RICH FAMILY PROTEIN"/>
    <property type="match status" value="1"/>
</dbReference>
<dbReference type="STRING" id="342668.A0A1B8GCD4"/>
<evidence type="ECO:0000256" key="2">
    <source>
        <dbReference type="SAM" id="Phobius"/>
    </source>
</evidence>
<evidence type="ECO:0000256" key="1">
    <source>
        <dbReference type="SAM" id="MobiDB-lite"/>
    </source>
</evidence>
<name>A0A1B8GCD4_9PEZI</name>
<feature type="region of interest" description="Disordered" evidence="1">
    <location>
        <begin position="311"/>
        <end position="337"/>
    </location>
</feature>
<dbReference type="EMBL" id="KV460253">
    <property type="protein sequence ID" value="OBT93447.2"/>
    <property type="molecule type" value="Genomic_DNA"/>
</dbReference>
<dbReference type="RefSeq" id="XP_059319417.1">
    <property type="nucleotide sequence ID" value="XM_059463993.1"/>
</dbReference>
<keyword evidence="2" id="KW-0472">Membrane</keyword>
<feature type="compositionally biased region" description="Low complexity" evidence="1">
    <location>
        <begin position="163"/>
        <end position="207"/>
    </location>
</feature>
<sequence length="337" mass="35410">MMLQRVVFCGGLLLNVQYASAAATWKTPTTGADLKANTQDSVWLDWTSTYTAPILRMLCKDEANGGNLVTVSHFEVDTNGPFEYIMDSFLEPNKMKYPLACHAQLAKDEADTAGLDCPVGIVWSYDASKAMKTVSAIQAAAAPTTAKSEVASTPTPTPDPVGSASTTGSPSKSTTPPSSTDQSTDSSSSQSTTNPTSSSTDQPSTPSKGSSASDSNTSTAPVATTSSSSNNTGAIVGGVVGGIAVLAFIVFGLLFLRRQKRNRTSFTPVTNNESSIWNFYFFNAQKRREQKMAAGPVYEKEGGGMARELEANAAGGKGNHAVPYDPVELPVGSNQYP</sequence>
<reference evidence="4 5" key="1">
    <citation type="submission" date="2016-03" db="EMBL/GenBank/DDBJ databases">
        <title>Comparative genomics of Pseudogymnoascus destructans, the fungus causing white-nose syndrome of bats.</title>
        <authorList>
            <person name="Palmer J.M."/>
            <person name="Drees K.P."/>
            <person name="Foster J.T."/>
            <person name="Lindner D.L."/>
        </authorList>
    </citation>
    <scope>NUCLEOTIDE SEQUENCE [LARGE SCALE GENOMIC DNA]</scope>
    <source>
        <strain evidence="4 5">UAMH 10579</strain>
    </source>
</reference>
<gene>
    <name evidence="4" type="ORF">VE01_08684</name>
</gene>
<keyword evidence="2" id="KW-1133">Transmembrane helix</keyword>
<accession>A0A1B8GCD4</accession>
<evidence type="ECO:0008006" key="6">
    <source>
        <dbReference type="Google" id="ProtNLM"/>
    </source>
</evidence>
<feature type="transmembrane region" description="Helical" evidence="2">
    <location>
        <begin position="234"/>
        <end position="256"/>
    </location>
</feature>
<keyword evidence="3" id="KW-0732">Signal</keyword>
<dbReference type="GeneID" id="28842070"/>
<evidence type="ECO:0000313" key="4">
    <source>
        <dbReference type="EMBL" id="OBT93447.2"/>
    </source>
</evidence>